<name>A0A318TLI2_9BACL</name>
<dbReference type="PANTHER" id="PTHR43158">
    <property type="entry name" value="SKFA PEPTIDE EXPORT ATP-BINDING PROTEIN SKFE"/>
    <property type="match status" value="1"/>
</dbReference>
<keyword evidence="1" id="KW-0547">Nucleotide-binding</keyword>
<gene>
    <name evidence="4" type="ORF">BJ095_12147</name>
</gene>
<evidence type="ECO:0000313" key="5">
    <source>
        <dbReference type="Proteomes" id="UP000247416"/>
    </source>
</evidence>
<sequence length="291" mass="33007">MIKLENVSFSYGSNQVIKNVNLLETEPIIIGLWGRNGAGKTTLMKLLSGLENIDAGTISVNGMTPYNNNEAMNTITYMQENHPFSDLWNVEDALRFGALFNKNWDSELAEHLVTLFELPRKKKIKQFSKGMQTMIQIVIGLASKSPITIMDEPTNGLDAYMRKQFKEALLSTLEEDPRLIILSTHHIEEIEALCEKIAIINEHTIVRYQDTEELKMRGVHLSGSREAIEPLIVSERVLEKRTLGKLISVMIDDVFSNDWKLKAKEAGINVEKVPLQDYLISFTTQKEVNNV</sequence>
<evidence type="ECO:0000256" key="2">
    <source>
        <dbReference type="ARBA" id="ARBA00022840"/>
    </source>
</evidence>
<dbReference type="InterPro" id="IPR027417">
    <property type="entry name" value="P-loop_NTPase"/>
</dbReference>
<dbReference type="PROSITE" id="PS50893">
    <property type="entry name" value="ABC_TRANSPORTER_2"/>
    <property type="match status" value="1"/>
</dbReference>
<feature type="domain" description="ABC transporter" evidence="3">
    <location>
        <begin position="2"/>
        <end position="227"/>
    </location>
</feature>
<organism evidence="4 5">
    <name type="scientific">Ureibacillus chungkukjangi</name>
    <dbReference type="NCBI Taxonomy" id="1202712"/>
    <lineage>
        <taxon>Bacteria</taxon>
        <taxon>Bacillati</taxon>
        <taxon>Bacillota</taxon>
        <taxon>Bacilli</taxon>
        <taxon>Bacillales</taxon>
        <taxon>Caryophanaceae</taxon>
        <taxon>Ureibacillus</taxon>
    </lineage>
</organism>
<dbReference type="InterPro" id="IPR017871">
    <property type="entry name" value="ABC_transporter-like_CS"/>
</dbReference>
<dbReference type="GO" id="GO:0016887">
    <property type="term" value="F:ATP hydrolysis activity"/>
    <property type="evidence" value="ECO:0007669"/>
    <property type="project" value="InterPro"/>
</dbReference>
<dbReference type="InterPro" id="IPR003439">
    <property type="entry name" value="ABC_transporter-like_ATP-bd"/>
</dbReference>
<dbReference type="CDD" id="cd03230">
    <property type="entry name" value="ABC_DR_subfamily_A"/>
    <property type="match status" value="1"/>
</dbReference>
<dbReference type="Pfam" id="PF00005">
    <property type="entry name" value="ABC_tran"/>
    <property type="match status" value="1"/>
</dbReference>
<evidence type="ECO:0000313" key="4">
    <source>
        <dbReference type="EMBL" id="PYF04710.1"/>
    </source>
</evidence>
<dbReference type="RefSeq" id="WP_107936092.1">
    <property type="nucleotide sequence ID" value="NZ_CP085009.1"/>
</dbReference>
<dbReference type="GO" id="GO:0005524">
    <property type="term" value="F:ATP binding"/>
    <property type="evidence" value="ECO:0007669"/>
    <property type="project" value="UniProtKB-KW"/>
</dbReference>
<evidence type="ECO:0000256" key="1">
    <source>
        <dbReference type="ARBA" id="ARBA00022741"/>
    </source>
</evidence>
<protein>
    <submittedName>
        <fullName evidence="4">ABC-2 type transport system ATP-binding protein</fullName>
    </submittedName>
</protein>
<dbReference type="PANTHER" id="PTHR43158:SF5">
    <property type="entry name" value="ABC TRANSPORTER, ATP-BINDING PROTEIN"/>
    <property type="match status" value="1"/>
</dbReference>
<dbReference type="Proteomes" id="UP000247416">
    <property type="component" value="Unassembled WGS sequence"/>
</dbReference>
<reference evidence="4 5" key="1">
    <citation type="submission" date="2018-06" db="EMBL/GenBank/DDBJ databases">
        <title>Genomic Encyclopedia of Archaeal and Bacterial Type Strains, Phase II (KMG-II): from individual species to whole genera.</title>
        <authorList>
            <person name="Goeker M."/>
        </authorList>
    </citation>
    <scope>NUCLEOTIDE SEQUENCE [LARGE SCALE GENOMIC DNA]</scope>
    <source>
        <strain evidence="4 5">KACC 16626</strain>
    </source>
</reference>
<dbReference type="AlphaFoldDB" id="A0A318TLI2"/>
<accession>A0A318TLI2</accession>
<dbReference type="SUPFAM" id="SSF52540">
    <property type="entry name" value="P-loop containing nucleoside triphosphate hydrolases"/>
    <property type="match status" value="1"/>
</dbReference>
<keyword evidence="5" id="KW-1185">Reference proteome</keyword>
<evidence type="ECO:0000259" key="3">
    <source>
        <dbReference type="PROSITE" id="PS50893"/>
    </source>
</evidence>
<dbReference type="EMBL" id="QJTJ01000021">
    <property type="protein sequence ID" value="PYF04710.1"/>
    <property type="molecule type" value="Genomic_DNA"/>
</dbReference>
<dbReference type="SMART" id="SM00382">
    <property type="entry name" value="AAA"/>
    <property type="match status" value="1"/>
</dbReference>
<proteinExistence type="predicted"/>
<dbReference type="InterPro" id="IPR003593">
    <property type="entry name" value="AAA+_ATPase"/>
</dbReference>
<dbReference type="PROSITE" id="PS00211">
    <property type="entry name" value="ABC_TRANSPORTER_1"/>
    <property type="match status" value="1"/>
</dbReference>
<dbReference type="Gene3D" id="3.40.50.300">
    <property type="entry name" value="P-loop containing nucleotide triphosphate hydrolases"/>
    <property type="match status" value="1"/>
</dbReference>
<keyword evidence="2 4" id="KW-0067">ATP-binding</keyword>
<dbReference type="OrthoDB" id="9804819at2"/>
<comment type="caution">
    <text evidence="4">The sequence shown here is derived from an EMBL/GenBank/DDBJ whole genome shotgun (WGS) entry which is preliminary data.</text>
</comment>